<evidence type="ECO:0000256" key="3">
    <source>
        <dbReference type="ARBA" id="ARBA00023157"/>
    </source>
</evidence>
<dbReference type="SMART" id="SM00409">
    <property type="entry name" value="IG"/>
    <property type="match status" value="1"/>
</dbReference>
<dbReference type="SMART" id="SM00408">
    <property type="entry name" value="IGc2"/>
    <property type="match status" value="1"/>
</dbReference>
<feature type="transmembrane region" description="Helical" evidence="5">
    <location>
        <begin position="145"/>
        <end position="164"/>
    </location>
</feature>
<protein>
    <recommendedName>
        <fullName evidence="6">Ig-like domain-containing protein</fullName>
    </recommendedName>
</protein>
<keyword evidence="5" id="KW-1133">Transmembrane helix</keyword>
<dbReference type="InterPro" id="IPR007110">
    <property type="entry name" value="Ig-like_dom"/>
</dbReference>
<proteinExistence type="predicted"/>
<sequence length="180" mass="20374">MSSKYEGMVVWCIGQVQYHGARENTTLIKIAKERPKIRIKSPQLLSVIVGTILYLGCNATGYPPPRVIWFRDKEVLQNRSIEESTSLVLRNVTKDDEGKYICRATNLLGSDSYEVQVNFTEFAENSTLPTQIDKQGSRGSDPYKVATFVLLTLLILAMVFIVHLKRQNRRLNQGNALPEV</sequence>
<gene>
    <name evidence="7" type="ORF">pdam_00022274</name>
</gene>
<dbReference type="InterPro" id="IPR013783">
    <property type="entry name" value="Ig-like_fold"/>
</dbReference>
<dbReference type="PANTHER" id="PTHR12231">
    <property type="entry name" value="CTX-RELATED TYPE I TRANSMEMBRANE PROTEIN"/>
    <property type="match status" value="1"/>
</dbReference>
<dbReference type="AlphaFoldDB" id="A0A3M6U0I9"/>
<dbReference type="SUPFAM" id="SSF48726">
    <property type="entry name" value="Immunoglobulin"/>
    <property type="match status" value="1"/>
</dbReference>
<keyword evidence="5" id="KW-0812">Transmembrane</keyword>
<keyword evidence="3" id="KW-1015">Disulfide bond</keyword>
<evidence type="ECO:0000256" key="1">
    <source>
        <dbReference type="ARBA" id="ARBA00022729"/>
    </source>
</evidence>
<evidence type="ECO:0000313" key="8">
    <source>
        <dbReference type="Proteomes" id="UP000275408"/>
    </source>
</evidence>
<evidence type="ECO:0000256" key="5">
    <source>
        <dbReference type="SAM" id="Phobius"/>
    </source>
</evidence>
<dbReference type="Gene3D" id="2.60.40.10">
    <property type="entry name" value="Immunoglobulins"/>
    <property type="match status" value="1"/>
</dbReference>
<comment type="caution">
    <text evidence="7">The sequence shown here is derived from an EMBL/GenBank/DDBJ whole genome shotgun (WGS) entry which is preliminary data.</text>
</comment>
<reference evidence="7 8" key="1">
    <citation type="journal article" date="2018" name="Sci. Rep.">
        <title>Comparative analysis of the Pocillopora damicornis genome highlights role of immune system in coral evolution.</title>
        <authorList>
            <person name="Cunning R."/>
            <person name="Bay R.A."/>
            <person name="Gillette P."/>
            <person name="Baker A.C."/>
            <person name="Traylor-Knowles N."/>
        </authorList>
    </citation>
    <scope>NUCLEOTIDE SEQUENCE [LARGE SCALE GENOMIC DNA]</scope>
    <source>
        <strain evidence="7">RSMAS</strain>
        <tissue evidence="7">Whole animal</tissue>
    </source>
</reference>
<keyword evidence="1" id="KW-0732">Signal</keyword>
<dbReference type="Proteomes" id="UP000275408">
    <property type="component" value="Unassembled WGS sequence"/>
</dbReference>
<dbReference type="InterPro" id="IPR051170">
    <property type="entry name" value="Neural/epithelial_adhesion"/>
</dbReference>
<dbReference type="CDD" id="cd00096">
    <property type="entry name" value="Ig"/>
    <property type="match status" value="1"/>
</dbReference>
<feature type="transmembrane region" description="Helical" evidence="5">
    <location>
        <begin position="44"/>
        <end position="62"/>
    </location>
</feature>
<dbReference type="OrthoDB" id="5985519at2759"/>
<keyword evidence="4" id="KW-0393">Immunoglobulin domain</keyword>
<dbReference type="InterPro" id="IPR036179">
    <property type="entry name" value="Ig-like_dom_sf"/>
</dbReference>
<dbReference type="PANTHER" id="PTHR12231:SF253">
    <property type="entry name" value="DPR-INTERACTING PROTEIN ETA, ISOFORM B-RELATED"/>
    <property type="match status" value="1"/>
</dbReference>
<evidence type="ECO:0000256" key="2">
    <source>
        <dbReference type="ARBA" id="ARBA00022737"/>
    </source>
</evidence>
<dbReference type="EMBL" id="RCHS01002478">
    <property type="protein sequence ID" value="RMX47173.1"/>
    <property type="molecule type" value="Genomic_DNA"/>
</dbReference>
<dbReference type="InterPro" id="IPR013098">
    <property type="entry name" value="Ig_I-set"/>
</dbReference>
<dbReference type="InterPro" id="IPR003598">
    <property type="entry name" value="Ig_sub2"/>
</dbReference>
<dbReference type="STRING" id="46731.A0A3M6U0I9"/>
<feature type="domain" description="Ig-like" evidence="6">
    <location>
        <begin position="35"/>
        <end position="120"/>
    </location>
</feature>
<keyword evidence="5" id="KW-0472">Membrane</keyword>
<dbReference type="InterPro" id="IPR003599">
    <property type="entry name" value="Ig_sub"/>
</dbReference>
<name>A0A3M6U0I9_POCDA</name>
<evidence type="ECO:0000259" key="6">
    <source>
        <dbReference type="PROSITE" id="PS50835"/>
    </source>
</evidence>
<dbReference type="PROSITE" id="PS50835">
    <property type="entry name" value="IG_LIKE"/>
    <property type="match status" value="1"/>
</dbReference>
<dbReference type="FunFam" id="2.60.40.10:FF:000107">
    <property type="entry name" value="Myosin, light chain kinase a"/>
    <property type="match status" value="1"/>
</dbReference>
<accession>A0A3M6U0I9</accession>
<keyword evidence="8" id="KW-1185">Reference proteome</keyword>
<evidence type="ECO:0000256" key="4">
    <source>
        <dbReference type="ARBA" id="ARBA00023319"/>
    </source>
</evidence>
<evidence type="ECO:0000313" key="7">
    <source>
        <dbReference type="EMBL" id="RMX47173.1"/>
    </source>
</evidence>
<keyword evidence="2" id="KW-0677">Repeat</keyword>
<organism evidence="7 8">
    <name type="scientific">Pocillopora damicornis</name>
    <name type="common">Cauliflower coral</name>
    <name type="synonym">Millepora damicornis</name>
    <dbReference type="NCBI Taxonomy" id="46731"/>
    <lineage>
        <taxon>Eukaryota</taxon>
        <taxon>Metazoa</taxon>
        <taxon>Cnidaria</taxon>
        <taxon>Anthozoa</taxon>
        <taxon>Hexacorallia</taxon>
        <taxon>Scleractinia</taxon>
        <taxon>Astrocoeniina</taxon>
        <taxon>Pocilloporidae</taxon>
        <taxon>Pocillopora</taxon>
    </lineage>
</organism>
<dbReference type="Pfam" id="PF07679">
    <property type="entry name" value="I-set"/>
    <property type="match status" value="1"/>
</dbReference>